<gene>
    <name evidence="2" type="ORF">B0H66DRAFT_598741</name>
</gene>
<reference evidence="2" key="1">
    <citation type="journal article" date="2023" name="Mol. Phylogenet. Evol.">
        <title>Genome-scale phylogeny and comparative genomics of the fungal order Sordariales.</title>
        <authorList>
            <person name="Hensen N."/>
            <person name="Bonometti L."/>
            <person name="Westerberg I."/>
            <person name="Brannstrom I.O."/>
            <person name="Guillou S."/>
            <person name="Cros-Aarteil S."/>
            <person name="Calhoun S."/>
            <person name="Haridas S."/>
            <person name="Kuo A."/>
            <person name="Mondo S."/>
            <person name="Pangilinan J."/>
            <person name="Riley R."/>
            <person name="LaButti K."/>
            <person name="Andreopoulos B."/>
            <person name="Lipzen A."/>
            <person name="Chen C."/>
            <person name="Yan M."/>
            <person name="Daum C."/>
            <person name="Ng V."/>
            <person name="Clum A."/>
            <person name="Steindorff A."/>
            <person name="Ohm R.A."/>
            <person name="Martin F."/>
            <person name="Silar P."/>
            <person name="Natvig D.O."/>
            <person name="Lalanne C."/>
            <person name="Gautier V."/>
            <person name="Ament-Velasquez S.L."/>
            <person name="Kruys A."/>
            <person name="Hutchinson M.I."/>
            <person name="Powell A.J."/>
            <person name="Barry K."/>
            <person name="Miller A.N."/>
            <person name="Grigoriev I.V."/>
            <person name="Debuchy R."/>
            <person name="Gladieux P."/>
            <person name="Hiltunen Thoren M."/>
            <person name="Johannesson H."/>
        </authorList>
    </citation>
    <scope>NUCLEOTIDE SEQUENCE</scope>
    <source>
        <strain evidence="2">CBS 118394</strain>
    </source>
</reference>
<proteinExistence type="predicted"/>
<reference evidence="2" key="2">
    <citation type="submission" date="2023-06" db="EMBL/GenBank/DDBJ databases">
        <authorList>
            <consortium name="Lawrence Berkeley National Laboratory"/>
            <person name="Haridas S."/>
            <person name="Hensen N."/>
            <person name="Bonometti L."/>
            <person name="Westerberg I."/>
            <person name="Brannstrom I.O."/>
            <person name="Guillou S."/>
            <person name="Cros-Aarteil S."/>
            <person name="Calhoun S."/>
            <person name="Kuo A."/>
            <person name="Mondo S."/>
            <person name="Pangilinan J."/>
            <person name="Riley R."/>
            <person name="Labutti K."/>
            <person name="Andreopoulos B."/>
            <person name="Lipzen A."/>
            <person name="Chen C."/>
            <person name="Yanf M."/>
            <person name="Daum C."/>
            <person name="Ng V."/>
            <person name="Clum A."/>
            <person name="Steindorff A."/>
            <person name="Ohm R."/>
            <person name="Martin F."/>
            <person name="Silar P."/>
            <person name="Natvig D."/>
            <person name="Lalanne C."/>
            <person name="Gautier V."/>
            <person name="Ament-Velasquez S.L."/>
            <person name="Kruys A."/>
            <person name="Hutchinson M.I."/>
            <person name="Powell A.J."/>
            <person name="Barry K."/>
            <person name="Miller A.N."/>
            <person name="Grigoriev I.V."/>
            <person name="Debuchy R."/>
            <person name="Gladieux P."/>
            <person name="Thoren M.H."/>
            <person name="Johannesson H."/>
        </authorList>
    </citation>
    <scope>NUCLEOTIDE SEQUENCE</scope>
    <source>
        <strain evidence="2">CBS 118394</strain>
    </source>
</reference>
<organism evidence="2 3">
    <name type="scientific">Apodospora peruviana</name>
    <dbReference type="NCBI Taxonomy" id="516989"/>
    <lineage>
        <taxon>Eukaryota</taxon>
        <taxon>Fungi</taxon>
        <taxon>Dikarya</taxon>
        <taxon>Ascomycota</taxon>
        <taxon>Pezizomycotina</taxon>
        <taxon>Sordariomycetes</taxon>
        <taxon>Sordariomycetidae</taxon>
        <taxon>Sordariales</taxon>
        <taxon>Lasiosphaeriaceae</taxon>
        <taxon>Apodospora</taxon>
    </lineage>
</organism>
<dbReference type="SUPFAM" id="SSF140931">
    <property type="entry name" value="Fic-like"/>
    <property type="match status" value="1"/>
</dbReference>
<feature type="region of interest" description="Disordered" evidence="1">
    <location>
        <begin position="395"/>
        <end position="419"/>
    </location>
</feature>
<dbReference type="Proteomes" id="UP001283341">
    <property type="component" value="Unassembled WGS sequence"/>
</dbReference>
<accession>A0AAE0IUL5</accession>
<name>A0AAE0IUL5_9PEZI</name>
<evidence type="ECO:0000313" key="3">
    <source>
        <dbReference type="Proteomes" id="UP001283341"/>
    </source>
</evidence>
<sequence length="419" mass="47623">MSTPEKNMAMSLKQAFVTKKWTPHVRPEAVPSASSSSSSSSGTAATNKVLLDHLLHDISLDEADELRKKIALHAMKGWRANMEQVFSMLPSTSLGEQLLDDIDEFNAEFLRLTRRKFCPKREQRLWEAAFLDSLTALVHGSETIEWAAGNHDISVTRNICREVFINGRSQRALLEDGVNRYNPYRDESKIVGFDFGKKCFRQTVNHACALRYMIDWIVVQGKPWTEELVQNTHVILQDWVTANFSVDKTQEAIADLRKWCNLHLERLPPRRMAELLFFLEHSQNSSSSESTSYRNAIKGVIFRAALAHSLVIHVWAFREHGNGRMVRMIVNTLMLKHGGCVAPLGCEQEEKEAYLDIVHDTATSWCKSFGYVDFPFPSWCAFKRSVGERVFLPDMEVQQQPAPEPDLKSDGKGKQPGGR</sequence>
<dbReference type="EMBL" id="JAUEDM010000001">
    <property type="protein sequence ID" value="KAK3331255.1"/>
    <property type="molecule type" value="Genomic_DNA"/>
</dbReference>
<dbReference type="AlphaFoldDB" id="A0AAE0IUL5"/>
<dbReference type="Gene3D" id="1.10.3290.10">
    <property type="entry name" value="Fido-like domain"/>
    <property type="match status" value="1"/>
</dbReference>
<comment type="caution">
    <text evidence="2">The sequence shown here is derived from an EMBL/GenBank/DDBJ whole genome shotgun (WGS) entry which is preliminary data.</text>
</comment>
<dbReference type="InterPro" id="IPR036597">
    <property type="entry name" value="Fido-like_dom_sf"/>
</dbReference>
<protein>
    <submittedName>
        <fullName evidence="2">Uncharacterized protein</fullName>
    </submittedName>
</protein>
<evidence type="ECO:0000256" key="1">
    <source>
        <dbReference type="SAM" id="MobiDB-lite"/>
    </source>
</evidence>
<keyword evidence="3" id="KW-1185">Reference proteome</keyword>
<evidence type="ECO:0000313" key="2">
    <source>
        <dbReference type="EMBL" id="KAK3331255.1"/>
    </source>
</evidence>